<evidence type="ECO:0000313" key="4">
    <source>
        <dbReference type="Proteomes" id="UP000321947"/>
    </source>
</evidence>
<sequence length="72" mass="8311">MELFRETHVRAGTFLSQTIENAHNQMLKLQSQPTLDGSQHSLGMRYAIRSWVDDQTTQKALVGDLSRRPTRR</sequence>
<name>A0A5A7TIL9_CUCMM</name>
<dbReference type="OrthoDB" id="1921870at2759"/>
<gene>
    <name evidence="2" type="ORF">E5676_scaffold302G00570</name>
    <name evidence="1" type="ORF">E6C27_scaffold110G00380</name>
</gene>
<evidence type="ECO:0000313" key="1">
    <source>
        <dbReference type="EMBL" id="KAA0043174.1"/>
    </source>
</evidence>
<organism evidence="1 3">
    <name type="scientific">Cucumis melo var. makuwa</name>
    <name type="common">Oriental melon</name>
    <dbReference type="NCBI Taxonomy" id="1194695"/>
    <lineage>
        <taxon>Eukaryota</taxon>
        <taxon>Viridiplantae</taxon>
        <taxon>Streptophyta</taxon>
        <taxon>Embryophyta</taxon>
        <taxon>Tracheophyta</taxon>
        <taxon>Spermatophyta</taxon>
        <taxon>Magnoliopsida</taxon>
        <taxon>eudicotyledons</taxon>
        <taxon>Gunneridae</taxon>
        <taxon>Pentapetalae</taxon>
        <taxon>rosids</taxon>
        <taxon>fabids</taxon>
        <taxon>Cucurbitales</taxon>
        <taxon>Cucurbitaceae</taxon>
        <taxon>Benincaseae</taxon>
        <taxon>Cucumis</taxon>
    </lineage>
</organism>
<dbReference type="AlphaFoldDB" id="A0A5A7TIL9"/>
<protein>
    <submittedName>
        <fullName evidence="1">CACTA en-spm transposon protein</fullName>
    </submittedName>
</protein>
<accession>A0A5A7TIL9</accession>
<reference evidence="3 4" key="1">
    <citation type="submission" date="2019-08" db="EMBL/GenBank/DDBJ databases">
        <title>Draft genome sequences of two oriental melons (Cucumis melo L. var makuwa).</title>
        <authorList>
            <person name="Kwon S.-Y."/>
        </authorList>
    </citation>
    <scope>NUCLEOTIDE SEQUENCE [LARGE SCALE GENOMIC DNA]</scope>
    <source>
        <strain evidence="4">cv. Chang Bougi</strain>
        <strain evidence="3">cv. SW 3</strain>
        <tissue evidence="1">Leaf</tissue>
    </source>
</reference>
<evidence type="ECO:0000313" key="3">
    <source>
        <dbReference type="Proteomes" id="UP000321393"/>
    </source>
</evidence>
<proteinExistence type="predicted"/>
<dbReference type="EMBL" id="SSTD01010133">
    <property type="protein sequence ID" value="TYK12291.1"/>
    <property type="molecule type" value="Genomic_DNA"/>
</dbReference>
<evidence type="ECO:0000313" key="2">
    <source>
        <dbReference type="EMBL" id="TYK12291.1"/>
    </source>
</evidence>
<dbReference type="Proteomes" id="UP000321393">
    <property type="component" value="Unassembled WGS sequence"/>
</dbReference>
<dbReference type="EMBL" id="SSTE01015327">
    <property type="protein sequence ID" value="KAA0043174.1"/>
    <property type="molecule type" value="Genomic_DNA"/>
</dbReference>
<comment type="caution">
    <text evidence="1">The sequence shown here is derived from an EMBL/GenBank/DDBJ whole genome shotgun (WGS) entry which is preliminary data.</text>
</comment>
<dbReference type="Proteomes" id="UP000321947">
    <property type="component" value="Unassembled WGS sequence"/>
</dbReference>